<reference evidence="2" key="1">
    <citation type="submission" date="2019-06" db="EMBL/GenBank/DDBJ databases">
        <authorList>
            <person name="Zheng W."/>
        </authorList>
    </citation>
    <scope>NUCLEOTIDE SEQUENCE</scope>
    <source>
        <strain evidence="2">QDHG01</strain>
    </source>
</reference>
<sequence>MKNILIAFAALIGLVICGTSGNIPQVRASPQDLCLEDCSQLQNDMQEVGYSASYSLEVVNQCKGECDSLIQVSITDKQRECLKECSSKFTGCVQQYMDAKYCYTTYEPCYARCKQL</sequence>
<keyword evidence="1" id="KW-0732">Signal</keyword>
<dbReference type="Proteomes" id="UP000785679">
    <property type="component" value="Unassembled WGS sequence"/>
</dbReference>
<evidence type="ECO:0000256" key="1">
    <source>
        <dbReference type="SAM" id="SignalP"/>
    </source>
</evidence>
<proteinExistence type="predicted"/>
<protein>
    <submittedName>
        <fullName evidence="2">Uncharacterized protein</fullName>
    </submittedName>
</protein>
<dbReference type="EMBL" id="RRYP01016144">
    <property type="protein sequence ID" value="TNV75202.1"/>
    <property type="molecule type" value="Genomic_DNA"/>
</dbReference>
<feature type="signal peptide" evidence="1">
    <location>
        <begin position="1"/>
        <end position="21"/>
    </location>
</feature>
<evidence type="ECO:0000313" key="3">
    <source>
        <dbReference type="Proteomes" id="UP000785679"/>
    </source>
</evidence>
<comment type="caution">
    <text evidence="2">The sequence shown here is derived from an EMBL/GenBank/DDBJ whole genome shotgun (WGS) entry which is preliminary data.</text>
</comment>
<dbReference type="AlphaFoldDB" id="A0A8J8NH00"/>
<accession>A0A8J8NH00</accession>
<name>A0A8J8NH00_HALGN</name>
<feature type="chain" id="PRO_5035305609" evidence="1">
    <location>
        <begin position="22"/>
        <end position="116"/>
    </location>
</feature>
<gene>
    <name evidence="2" type="ORF">FGO68_gene10082</name>
</gene>
<organism evidence="2 3">
    <name type="scientific">Halteria grandinella</name>
    <dbReference type="NCBI Taxonomy" id="5974"/>
    <lineage>
        <taxon>Eukaryota</taxon>
        <taxon>Sar</taxon>
        <taxon>Alveolata</taxon>
        <taxon>Ciliophora</taxon>
        <taxon>Intramacronucleata</taxon>
        <taxon>Spirotrichea</taxon>
        <taxon>Stichotrichia</taxon>
        <taxon>Sporadotrichida</taxon>
        <taxon>Halteriidae</taxon>
        <taxon>Halteria</taxon>
    </lineage>
</organism>
<evidence type="ECO:0000313" key="2">
    <source>
        <dbReference type="EMBL" id="TNV75202.1"/>
    </source>
</evidence>
<keyword evidence="3" id="KW-1185">Reference proteome</keyword>